<accession>A0A6L2PDN9</accession>
<evidence type="ECO:0000313" key="1">
    <source>
        <dbReference type="EMBL" id="GFG28705.1"/>
    </source>
</evidence>
<proteinExistence type="predicted"/>
<comment type="caution">
    <text evidence="1">The sequence shown here is derived from an EMBL/GenBank/DDBJ whole genome shotgun (WGS) entry which is preliminary data.</text>
</comment>
<dbReference type="AlphaFoldDB" id="A0A6L2PDN9"/>
<keyword evidence="2" id="KW-1185">Reference proteome</keyword>
<dbReference type="OrthoDB" id="10056750at2759"/>
<dbReference type="EMBL" id="BLKM01000078">
    <property type="protein sequence ID" value="GFG28705.1"/>
    <property type="molecule type" value="Genomic_DNA"/>
</dbReference>
<gene>
    <name evidence="1" type="ORF">Cfor_05987</name>
</gene>
<sequence>MYCNPYKRGKEYVDQTFRTIEIRCQIHIRHGQPEKSAVAEHMLNTGHEIQFEKNT</sequence>
<organism evidence="1 2">
    <name type="scientific">Coptotermes formosanus</name>
    <name type="common">Formosan subterranean termite</name>
    <dbReference type="NCBI Taxonomy" id="36987"/>
    <lineage>
        <taxon>Eukaryota</taxon>
        <taxon>Metazoa</taxon>
        <taxon>Ecdysozoa</taxon>
        <taxon>Arthropoda</taxon>
        <taxon>Hexapoda</taxon>
        <taxon>Insecta</taxon>
        <taxon>Pterygota</taxon>
        <taxon>Neoptera</taxon>
        <taxon>Polyneoptera</taxon>
        <taxon>Dictyoptera</taxon>
        <taxon>Blattodea</taxon>
        <taxon>Blattoidea</taxon>
        <taxon>Termitoidae</taxon>
        <taxon>Rhinotermitidae</taxon>
        <taxon>Coptotermes</taxon>
    </lineage>
</organism>
<protein>
    <submittedName>
        <fullName evidence="1">Uncharacterized protein</fullName>
    </submittedName>
</protein>
<reference evidence="2" key="1">
    <citation type="submission" date="2020-01" db="EMBL/GenBank/DDBJ databases">
        <title>Draft genome sequence of the Termite Coptotermes fromosanus.</title>
        <authorList>
            <person name="Itakura S."/>
            <person name="Yosikawa Y."/>
            <person name="Umezawa K."/>
        </authorList>
    </citation>
    <scope>NUCLEOTIDE SEQUENCE [LARGE SCALE GENOMIC DNA]</scope>
</reference>
<dbReference type="Proteomes" id="UP000502823">
    <property type="component" value="Unassembled WGS sequence"/>
</dbReference>
<name>A0A6L2PDN9_COPFO</name>
<dbReference type="InParanoid" id="A0A6L2PDN9"/>
<evidence type="ECO:0000313" key="2">
    <source>
        <dbReference type="Proteomes" id="UP000502823"/>
    </source>
</evidence>